<reference evidence="1" key="1">
    <citation type="submission" date="2017-04" db="EMBL/GenBank/DDBJ databases">
        <title>Complete Genome Sequences of Twelve Strains of a Stable Defined Moderately Diverse Mouse Microbiota 2 (sDMDMm2).</title>
        <authorList>
            <person name="Uchimura Y."/>
            <person name="Wyss M."/>
            <person name="Brugiroux S."/>
            <person name="Limenitakis J.P."/>
            <person name="Stecher B."/>
            <person name="McCoy K.D."/>
            <person name="Macpherson A.J."/>
        </authorList>
    </citation>
    <scope>NUCLEOTIDE SEQUENCE</scope>
    <source>
        <strain evidence="1">YL58</strain>
    </source>
</reference>
<dbReference type="EMBL" id="CP015405">
    <property type="protein sequence ID" value="ANU75415.1"/>
    <property type="molecule type" value="Genomic_DNA"/>
</dbReference>
<sequence>MFADLFNGVVFQGEEIIKPEYLEEMNEKKQLKIPGRDGQPVAIQKLRDVQKACGSDGSLWGTMLAAMGQRTDSLWNAGETYAL</sequence>
<keyword evidence="2" id="KW-1185">Reference proteome</keyword>
<dbReference type="AlphaFoldDB" id="A0A1C7I749"/>
<protein>
    <submittedName>
        <fullName evidence="1">Uncharacterized protein</fullName>
    </submittedName>
</protein>
<dbReference type="Proteomes" id="UP000092574">
    <property type="component" value="Chromosome"/>
</dbReference>
<organism evidence="1 2">
    <name type="scientific">Blautia pseudococcoides</name>
    <dbReference type="NCBI Taxonomy" id="1796616"/>
    <lineage>
        <taxon>Bacteria</taxon>
        <taxon>Bacillati</taxon>
        <taxon>Bacillota</taxon>
        <taxon>Clostridia</taxon>
        <taxon>Lachnospirales</taxon>
        <taxon>Lachnospiraceae</taxon>
        <taxon>Blautia</taxon>
    </lineage>
</organism>
<proteinExistence type="predicted"/>
<dbReference type="STRING" id="1796616.A4V09_06315"/>
<dbReference type="KEGG" id="byl:A4V09_06315"/>
<accession>A0A1C7I749</accession>
<evidence type="ECO:0000313" key="1">
    <source>
        <dbReference type="EMBL" id="ANU75415.1"/>
    </source>
</evidence>
<gene>
    <name evidence="1" type="ORF">A4V09_06315</name>
</gene>
<name>A0A1C7I749_9FIRM</name>
<evidence type="ECO:0000313" key="2">
    <source>
        <dbReference type="Proteomes" id="UP000092574"/>
    </source>
</evidence>